<keyword evidence="2" id="KW-0472">Membrane</keyword>
<organism evidence="4 5">
    <name type="scientific">Jannaschia ovalis</name>
    <dbReference type="NCBI Taxonomy" id="3038773"/>
    <lineage>
        <taxon>Bacteria</taxon>
        <taxon>Pseudomonadati</taxon>
        <taxon>Pseudomonadota</taxon>
        <taxon>Alphaproteobacteria</taxon>
        <taxon>Rhodobacterales</taxon>
        <taxon>Roseobacteraceae</taxon>
        <taxon>Jannaschia</taxon>
    </lineage>
</organism>
<feature type="domain" description="Phosphatidic acid phosphatase type 2/haloperoxidase" evidence="3">
    <location>
        <begin position="108"/>
        <end position="222"/>
    </location>
</feature>
<accession>A0ABY8LGN2</accession>
<keyword evidence="2" id="KW-0812">Transmembrane</keyword>
<evidence type="ECO:0000313" key="5">
    <source>
        <dbReference type="Proteomes" id="UP001243420"/>
    </source>
</evidence>
<proteinExistence type="predicted"/>
<keyword evidence="2" id="KW-1133">Transmembrane helix</keyword>
<dbReference type="Proteomes" id="UP001243420">
    <property type="component" value="Chromosome"/>
</dbReference>
<dbReference type="RefSeq" id="WP_279966153.1">
    <property type="nucleotide sequence ID" value="NZ_CP122537.1"/>
</dbReference>
<sequence length="253" mass="27340">MSRLTLSPRLVWLRRNVEIGILAALVLAVMAVWGFAELADEVIEGSTRDLDRDLLLLLRSAGDLADPLGPPWLEEMGRDLTALGGVIVLSLATLLTGGFFLMRRQWGSMLYLWAAVGGGILISSVAKELFDRPRPELVPHGSIVHTASFPSGHSMMAAVAYLTLGVLIARVLERRRLKAYVLAVAVGLTLLVGISRVYMGVHWPTDVAAGWMAGAGWAGICLIVARLLARRGHVEPDRDEGDQPDPAPVPEGR</sequence>
<dbReference type="PANTHER" id="PTHR14969:SF13">
    <property type="entry name" value="AT30094P"/>
    <property type="match status" value="1"/>
</dbReference>
<dbReference type="EMBL" id="CP122537">
    <property type="protein sequence ID" value="WGH79319.1"/>
    <property type="molecule type" value="Genomic_DNA"/>
</dbReference>
<dbReference type="SUPFAM" id="SSF48317">
    <property type="entry name" value="Acid phosphatase/Vanadium-dependent haloperoxidase"/>
    <property type="match status" value="1"/>
</dbReference>
<feature type="transmembrane region" description="Helical" evidence="2">
    <location>
        <begin position="109"/>
        <end position="126"/>
    </location>
</feature>
<name>A0ABY8LGN2_9RHOB</name>
<feature type="region of interest" description="Disordered" evidence="1">
    <location>
        <begin position="234"/>
        <end position="253"/>
    </location>
</feature>
<evidence type="ECO:0000256" key="1">
    <source>
        <dbReference type="SAM" id="MobiDB-lite"/>
    </source>
</evidence>
<dbReference type="PANTHER" id="PTHR14969">
    <property type="entry name" value="SPHINGOSINE-1-PHOSPHATE PHOSPHOHYDROLASE"/>
    <property type="match status" value="1"/>
</dbReference>
<dbReference type="InterPro" id="IPR000326">
    <property type="entry name" value="PAP2/HPO"/>
</dbReference>
<feature type="transmembrane region" description="Helical" evidence="2">
    <location>
        <begin position="12"/>
        <end position="36"/>
    </location>
</feature>
<evidence type="ECO:0000256" key="2">
    <source>
        <dbReference type="SAM" id="Phobius"/>
    </source>
</evidence>
<dbReference type="CDD" id="cd03392">
    <property type="entry name" value="PAP2_like_2"/>
    <property type="match status" value="1"/>
</dbReference>
<feature type="transmembrane region" description="Helical" evidence="2">
    <location>
        <begin position="80"/>
        <end position="102"/>
    </location>
</feature>
<keyword evidence="5" id="KW-1185">Reference proteome</keyword>
<evidence type="ECO:0000313" key="4">
    <source>
        <dbReference type="EMBL" id="WGH79319.1"/>
    </source>
</evidence>
<gene>
    <name evidence="4" type="ORF">P8627_03375</name>
</gene>
<dbReference type="Gene3D" id="1.20.144.10">
    <property type="entry name" value="Phosphatidic acid phosphatase type 2/haloperoxidase"/>
    <property type="match status" value="2"/>
</dbReference>
<dbReference type="InterPro" id="IPR036938">
    <property type="entry name" value="PAP2/HPO_sf"/>
</dbReference>
<dbReference type="SMART" id="SM00014">
    <property type="entry name" value="acidPPc"/>
    <property type="match status" value="1"/>
</dbReference>
<feature type="transmembrane region" description="Helical" evidence="2">
    <location>
        <begin position="179"/>
        <end position="199"/>
    </location>
</feature>
<feature type="transmembrane region" description="Helical" evidence="2">
    <location>
        <begin position="211"/>
        <end position="229"/>
    </location>
</feature>
<reference evidence="4 5" key="1">
    <citation type="submission" date="2023-04" db="EMBL/GenBank/DDBJ databases">
        <title>Jannaschia ovalis sp. nov., a marine bacterium isolated from sea tidal flat.</title>
        <authorList>
            <person name="Kwon D.Y."/>
            <person name="Kim J.-J."/>
        </authorList>
    </citation>
    <scope>NUCLEOTIDE SEQUENCE [LARGE SCALE GENOMIC DNA]</scope>
    <source>
        <strain evidence="4 5">GRR-S6-38</strain>
    </source>
</reference>
<feature type="transmembrane region" description="Helical" evidence="2">
    <location>
        <begin position="154"/>
        <end position="172"/>
    </location>
</feature>
<protein>
    <submittedName>
        <fullName evidence="4">Phosphatase PAP2 family protein</fullName>
    </submittedName>
</protein>
<dbReference type="Pfam" id="PF01569">
    <property type="entry name" value="PAP2"/>
    <property type="match status" value="1"/>
</dbReference>
<evidence type="ECO:0000259" key="3">
    <source>
        <dbReference type="SMART" id="SM00014"/>
    </source>
</evidence>